<feature type="transmembrane region" description="Helical" evidence="1">
    <location>
        <begin position="115"/>
        <end position="134"/>
    </location>
</feature>
<organism evidence="4 6">
    <name type="scientific">Phytophthora fragariae</name>
    <dbReference type="NCBI Taxonomy" id="53985"/>
    <lineage>
        <taxon>Eukaryota</taxon>
        <taxon>Sar</taxon>
        <taxon>Stramenopiles</taxon>
        <taxon>Oomycota</taxon>
        <taxon>Peronosporomycetes</taxon>
        <taxon>Peronosporales</taxon>
        <taxon>Peronosporaceae</taxon>
        <taxon>Phytophthora</taxon>
    </lineage>
</organism>
<keyword evidence="1" id="KW-0812">Transmembrane</keyword>
<name>A0A6A4BFT8_9STRA</name>
<comment type="caution">
    <text evidence="4">The sequence shown here is derived from an EMBL/GenBank/DDBJ whole genome shotgun (WGS) entry which is preliminary data.</text>
</comment>
<gene>
    <name evidence="4" type="ORF">PF001_g28589</name>
    <name evidence="3" type="ORF">PF005_g28878</name>
    <name evidence="2" type="ORF">PF007_g28622</name>
</gene>
<dbReference type="Proteomes" id="UP000437068">
    <property type="component" value="Unassembled WGS sequence"/>
</dbReference>
<feature type="transmembrane region" description="Helical" evidence="1">
    <location>
        <begin position="82"/>
        <end position="103"/>
    </location>
</feature>
<keyword evidence="1" id="KW-0472">Membrane</keyword>
<evidence type="ECO:0000256" key="1">
    <source>
        <dbReference type="SAM" id="Phobius"/>
    </source>
</evidence>
<feature type="transmembrane region" description="Helical" evidence="1">
    <location>
        <begin position="45"/>
        <end position="62"/>
    </location>
</feature>
<dbReference type="EMBL" id="QXGB01004184">
    <property type="protein sequence ID" value="KAE9167197.1"/>
    <property type="molecule type" value="Genomic_DNA"/>
</dbReference>
<evidence type="ECO:0000313" key="4">
    <source>
        <dbReference type="EMBL" id="KAE9270962.1"/>
    </source>
</evidence>
<accession>A0A6A4BFT8</accession>
<evidence type="ECO:0000313" key="7">
    <source>
        <dbReference type="Proteomes" id="UP000441208"/>
    </source>
</evidence>
<sequence>MLARSGWKVFNAWKRLQVSYCGGKYSIKRALALETYTKSASPLRVFFLCIGTLLPMVALVLVQELIPLQDPSRGWRVNHGFWVRATLLLATGVRTLTTQATYFIDGVQIPVRRQLLQPACVSMVMTAFSVIIAANVVFPIPFFVASTAPVVCVVHLVLFRVIVGNRVMRTMAAHRSQLTRYSNFVNAQALMALVFPAYEA</sequence>
<dbReference type="AlphaFoldDB" id="A0A6A4BFT8"/>
<evidence type="ECO:0000313" key="5">
    <source>
        <dbReference type="Proteomes" id="UP000433483"/>
    </source>
</evidence>
<dbReference type="EMBL" id="QXGE01004348">
    <property type="protein sequence ID" value="KAE9270962.1"/>
    <property type="molecule type" value="Genomic_DNA"/>
</dbReference>
<keyword evidence="1" id="KW-1133">Transmembrane helix</keyword>
<keyword evidence="5" id="KW-1185">Reference proteome</keyword>
<evidence type="ECO:0000313" key="3">
    <source>
        <dbReference type="EMBL" id="KAE9167197.1"/>
    </source>
</evidence>
<reference evidence="5 6" key="1">
    <citation type="submission" date="2018-08" db="EMBL/GenBank/DDBJ databases">
        <title>Genomic investigation of the strawberry pathogen Phytophthora fragariae indicates pathogenicity is determined by transcriptional variation in three key races.</title>
        <authorList>
            <person name="Adams T.M."/>
            <person name="Armitage A.D."/>
            <person name="Sobczyk M.K."/>
            <person name="Bates H.J."/>
            <person name="Dunwell J.M."/>
            <person name="Nellist C.F."/>
            <person name="Harrison R.J."/>
        </authorList>
    </citation>
    <scope>NUCLEOTIDE SEQUENCE [LARGE SCALE GENOMIC DNA]</scope>
    <source>
        <strain evidence="4 6">A4</strain>
        <strain evidence="3 5">NOV-27</strain>
        <strain evidence="2 7">NOV-71</strain>
    </source>
</reference>
<evidence type="ECO:0000313" key="6">
    <source>
        <dbReference type="Proteomes" id="UP000437068"/>
    </source>
</evidence>
<dbReference type="EMBL" id="QXFZ01004026">
    <property type="protein sequence ID" value="KAE9066059.1"/>
    <property type="molecule type" value="Genomic_DNA"/>
</dbReference>
<dbReference type="OrthoDB" id="121311at2759"/>
<proteinExistence type="predicted"/>
<evidence type="ECO:0000313" key="2">
    <source>
        <dbReference type="EMBL" id="KAE9066059.1"/>
    </source>
</evidence>
<dbReference type="Proteomes" id="UP000433483">
    <property type="component" value="Unassembled WGS sequence"/>
</dbReference>
<feature type="transmembrane region" description="Helical" evidence="1">
    <location>
        <begin position="140"/>
        <end position="161"/>
    </location>
</feature>
<dbReference type="Proteomes" id="UP000441208">
    <property type="component" value="Unassembled WGS sequence"/>
</dbReference>
<protein>
    <submittedName>
        <fullName evidence="4">Uncharacterized protein</fullName>
    </submittedName>
</protein>